<dbReference type="NCBIfam" id="TIGR03639">
    <property type="entry name" value="cas1_NMENI"/>
    <property type="match status" value="1"/>
</dbReference>
<dbReference type="Pfam" id="PF01867">
    <property type="entry name" value="Cas_Cas1"/>
    <property type="match status" value="1"/>
</dbReference>
<dbReference type="RefSeq" id="WP_042737844.1">
    <property type="nucleotide sequence ID" value="NZ_BKAX01000006.1"/>
</dbReference>
<evidence type="ECO:0000256" key="6">
    <source>
        <dbReference type="ARBA" id="ARBA00023118"/>
    </source>
</evidence>
<evidence type="ECO:0000256" key="9">
    <source>
        <dbReference type="ARBA" id="ARBA00038592"/>
    </source>
</evidence>
<evidence type="ECO:0000313" key="13">
    <source>
        <dbReference type="Proteomes" id="UP000255277"/>
    </source>
</evidence>
<proteinExistence type="inferred from homology"/>
<dbReference type="EMBL" id="BKAX01000006">
    <property type="protein sequence ID" value="GEQ06237.1"/>
    <property type="molecule type" value="Genomic_DNA"/>
</dbReference>
<keyword evidence="7 10" id="KW-0238">DNA-binding</keyword>
<gene>
    <name evidence="10 12" type="primary">cas1</name>
    <name evidence="12" type="ORF">NCTC12195_00271</name>
    <name evidence="11" type="ORF">SGA02_20650</name>
</gene>
<keyword evidence="3 10" id="KW-0255">Endonuclease</keyword>
<comment type="function">
    <text evidence="10">CRISPR (clustered regularly interspaced short palindromic repeat), is an adaptive immune system that provides protection against mobile genetic elements (viruses, transposable elements and conjugative plasmids). CRISPR clusters contain spacers, sequences complementary to antecedent mobile elements, and target invading nucleic acids. CRISPR clusters are transcribed and processed into CRISPR RNA (crRNA). Acts as a dsDNA endonuclease. Involved in the integration of spacer DNA into the CRISPR cassette.</text>
</comment>
<dbReference type="GO" id="GO:0043571">
    <property type="term" value="P:maintenance of CRISPR repeat elements"/>
    <property type="evidence" value="ECO:0007669"/>
    <property type="project" value="UniProtKB-UniRule"/>
</dbReference>
<keyword evidence="2 10" id="KW-0479">Metal-binding</keyword>
<feature type="binding site" evidence="10">
    <location>
        <position position="205"/>
    </location>
    <ligand>
        <name>Mn(2+)</name>
        <dbReference type="ChEBI" id="CHEBI:29035"/>
    </ligand>
</feature>
<evidence type="ECO:0000313" key="14">
    <source>
        <dbReference type="Proteomes" id="UP000321057"/>
    </source>
</evidence>
<dbReference type="Gene3D" id="1.20.120.920">
    <property type="entry name" value="CRISPR-associated endonuclease Cas1, C-terminal domain"/>
    <property type="match status" value="1"/>
</dbReference>
<keyword evidence="1 10" id="KW-0540">Nuclease</keyword>
<dbReference type="Proteomes" id="UP000255277">
    <property type="component" value="Unassembled WGS sequence"/>
</dbReference>
<comment type="subunit">
    <text evidence="9 10">Homodimer, forms a heterotetramer with a Cas2 homodimer.</text>
</comment>
<dbReference type="EC" id="3.1.-.-" evidence="10"/>
<keyword evidence="4 10" id="KW-0378">Hydrolase</keyword>
<evidence type="ECO:0000256" key="1">
    <source>
        <dbReference type="ARBA" id="ARBA00022722"/>
    </source>
</evidence>
<comment type="similarity">
    <text evidence="10">Belongs to the CRISPR-associated endonuclease Cas1 family.</text>
</comment>
<feature type="binding site" evidence="10">
    <location>
        <position position="220"/>
    </location>
    <ligand>
        <name>Mn(2+)</name>
        <dbReference type="ChEBI" id="CHEBI:29035"/>
    </ligand>
</feature>
<name>A0A0D0SQW3_STAGA</name>
<dbReference type="GO" id="GO:0003677">
    <property type="term" value="F:DNA binding"/>
    <property type="evidence" value="ECO:0007669"/>
    <property type="project" value="UniProtKB-KW"/>
</dbReference>
<keyword evidence="6 10" id="KW-0051">Antiviral defense</keyword>
<dbReference type="STRING" id="1293.SH09_01530"/>
<dbReference type="GO" id="GO:0004520">
    <property type="term" value="F:DNA endonuclease activity"/>
    <property type="evidence" value="ECO:0007669"/>
    <property type="project" value="InterPro"/>
</dbReference>
<comment type="cofactor">
    <cofactor evidence="10">
        <name>Mg(2+)</name>
        <dbReference type="ChEBI" id="CHEBI:18420"/>
    </cofactor>
    <cofactor evidence="10">
        <name>Mn(2+)</name>
        <dbReference type="ChEBI" id="CHEBI:29035"/>
    </cofactor>
</comment>
<evidence type="ECO:0000313" key="12">
    <source>
        <dbReference type="EMBL" id="SUM30870.1"/>
    </source>
</evidence>
<evidence type="ECO:0000256" key="3">
    <source>
        <dbReference type="ARBA" id="ARBA00022759"/>
    </source>
</evidence>
<dbReference type="InterPro" id="IPR050646">
    <property type="entry name" value="Cas1"/>
</dbReference>
<dbReference type="OrthoDB" id="9803119at2"/>
<evidence type="ECO:0000256" key="8">
    <source>
        <dbReference type="ARBA" id="ARBA00023211"/>
    </source>
</evidence>
<dbReference type="EMBL" id="UHDK01000001">
    <property type="protein sequence ID" value="SUM30870.1"/>
    <property type="molecule type" value="Genomic_DNA"/>
</dbReference>
<evidence type="ECO:0000256" key="4">
    <source>
        <dbReference type="ARBA" id="ARBA00022801"/>
    </source>
</evidence>
<evidence type="ECO:0000256" key="5">
    <source>
        <dbReference type="ARBA" id="ARBA00022842"/>
    </source>
</evidence>
<dbReference type="InterPro" id="IPR019855">
    <property type="entry name" value="CRISPR-assoc_Cas1_NMENI"/>
</dbReference>
<dbReference type="AlphaFoldDB" id="A0A0D0SQW3"/>
<dbReference type="NCBIfam" id="TIGR00287">
    <property type="entry name" value="cas1"/>
    <property type="match status" value="1"/>
</dbReference>
<dbReference type="PANTHER" id="PTHR34353">
    <property type="entry name" value="CRISPR-ASSOCIATED ENDONUCLEASE CAS1 1"/>
    <property type="match status" value="1"/>
</dbReference>
<feature type="binding site" evidence="10">
    <location>
        <position position="149"/>
    </location>
    <ligand>
        <name>Mn(2+)</name>
        <dbReference type="ChEBI" id="CHEBI:29035"/>
    </ligand>
</feature>
<dbReference type="PANTHER" id="PTHR34353:SF2">
    <property type="entry name" value="CRISPR-ASSOCIATED ENDONUCLEASE CAS1 1"/>
    <property type="match status" value="1"/>
</dbReference>
<dbReference type="InterPro" id="IPR002729">
    <property type="entry name" value="CRISPR-assoc_Cas1"/>
</dbReference>
<dbReference type="GO" id="GO:0051607">
    <property type="term" value="P:defense response to virus"/>
    <property type="evidence" value="ECO:0007669"/>
    <property type="project" value="UniProtKB-UniRule"/>
</dbReference>
<keyword evidence="8 10" id="KW-0464">Manganese</keyword>
<reference evidence="12 13" key="1">
    <citation type="submission" date="2018-06" db="EMBL/GenBank/DDBJ databases">
        <authorList>
            <consortium name="Pathogen Informatics"/>
            <person name="Doyle S."/>
        </authorList>
    </citation>
    <scope>NUCLEOTIDE SEQUENCE [LARGE SCALE GENOMIC DNA]</scope>
    <source>
        <strain evidence="12 13">NCTC12195</strain>
    </source>
</reference>
<dbReference type="InterPro" id="IPR042206">
    <property type="entry name" value="CRISPR-assoc_Cas1_C"/>
</dbReference>
<evidence type="ECO:0000256" key="7">
    <source>
        <dbReference type="ARBA" id="ARBA00023125"/>
    </source>
</evidence>
<dbReference type="GO" id="GO:0016787">
    <property type="term" value="F:hydrolase activity"/>
    <property type="evidence" value="ECO:0007669"/>
    <property type="project" value="UniProtKB-KW"/>
</dbReference>
<dbReference type="GO" id="GO:0046872">
    <property type="term" value="F:metal ion binding"/>
    <property type="evidence" value="ECO:0007669"/>
    <property type="project" value="UniProtKB-UniRule"/>
</dbReference>
<keyword evidence="14" id="KW-1185">Reference proteome</keyword>
<organism evidence="12 13">
    <name type="scientific">Staphylococcus gallinarum</name>
    <dbReference type="NCBI Taxonomy" id="1293"/>
    <lineage>
        <taxon>Bacteria</taxon>
        <taxon>Bacillati</taxon>
        <taxon>Bacillota</taxon>
        <taxon>Bacilli</taxon>
        <taxon>Bacillales</taxon>
        <taxon>Staphylococcaceae</taxon>
        <taxon>Staphylococcus</taxon>
    </lineage>
</organism>
<dbReference type="HAMAP" id="MF_01470">
    <property type="entry name" value="Cas1"/>
    <property type="match status" value="1"/>
</dbReference>
<dbReference type="Proteomes" id="UP000321057">
    <property type="component" value="Unassembled WGS sequence"/>
</dbReference>
<sequence length="301" mass="35480">MAWRIVYLSEVDKLALNLNNLKVAKGDLEVKIPLSDIFAIVIEDLTTTITSRLMIELSKYNILVIFCNQQHLPECMVQPINGHFNQYGQMKEQLQWSEERKDELWKHILVQKIQNQIQCMKHFEVHEERISKMKTLQTMVSPRDEMNIEGQAAKYYFNTFFKDFRRDDDFLIENMVLNFGYTILNSAIARTIVAKGLIPALGIHHIGARNHFNLASDLIEVFRPLVDLYLLKHPPKVEYMTKEYRLELINLMHARVQIDGKQHTVIRAIEIMVQSIIEYFRTGRYETLKLPNIKQYSFYKS</sequence>
<evidence type="ECO:0000313" key="11">
    <source>
        <dbReference type="EMBL" id="GEQ06237.1"/>
    </source>
</evidence>
<evidence type="ECO:0000256" key="10">
    <source>
        <dbReference type="HAMAP-Rule" id="MF_01470"/>
    </source>
</evidence>
<reference evidence="11 14" key="2">
    <citation type="submission" date="2019-07" db="EMBL/GenBank/DDBJ databases">
        <title>Whole genome shotgun sequence of Staphylococcus gallinarum NBRC 109767.</title>
        <authorList>
            <person name="Hosoyama A."/>
            <person name="Uohara A."/>
            <person name="Ohji S."/>
            <person name="Ichikawa N."/>
        </authorList>
    </citation>
    <scope>NUCLEOTIDE SEQUENCE [LARGE SCALE GENOMIC DNA]</scope>
    <source>
        <strain evidence="11 14">NBRC 109767</strain>
    </source>
</reference>
<accession>A0A0D0SQW3</accession>
<keyword evidence="5 10" id="KW-0460">Magnesium</keyword>
<evidence type="ECO:0000256" key="2">
    <source>
        <dbReference type="ARBA" id="ARBA00022723"/>
    </source>
</evidence>
<protein>
    <recommendedName>
        <fullName evidence="10">CRISPR-associated endonuclease Cas1</fullName>
        <ecNumber evidence="10">3.1.-.-</ecNumber>
    </recommendedName>
</protein>